<keyword evidence="1" id="KW-0732">Signal</keyword>
<comment type="caution">
    <text evidence="2">The sequence shown here is derived from an EMBL/GenBank/DDBJ whole genome shotgun (WGS) entry which is preliminary data.</text>
</comment>
<name>A0A502G551_9GAMM</name>
<dbReference type="AlphaFoldDB" id="A0A502G551"/>
<evidence type="ECO:0000313" key="2">
    <source>
        <dbReference type="EMBL" id="TPG56998.1"/>
    </source>
</evidence>
<dbReference type="OrthoDB" id="6501528at2"/>
<evidence type="ECO:0008006" key="4">
    <source>
        <dbReference type="Google" id="ProtNLM"/>
    </source>
</evidence>
<feature type="signal peptide" evidence="1">
    <location>
        <begin position="1"/>
        <end position="23"/>
    </location>
</feature>
<dbReference type="RefSeq" id="WP_140474875.1">
    <property type="nucleotide sequence ID" value="NZ_RCZD01000015.1"/>
</dbReference>
<evidence type="ECO:0000313" key="3">
    <source>
        <dbReference type="Proteomes" id="UP000317663"/>
    </source>
</evidence>
<sequence length="360" mass="40040">MKKTSPNKILLFLLFSTPITLMAQEPVVPAEHNILTPPEITAQNPNATAYRFYGEMGGGGSLYLEGKDQHKYSDGTYIEGGLEIKHGNWFGLIYGEGWTVQADHQGNAWVPDHSWGGFEGGLNRFYGGYRTDDGTELILSMRNDSSLDDLQWWGDFTPEYGYVIPNTRDLTQAAKIQNLTGKFRYSVTAAPQSRVDESKALLHFGKYDRYSDKYTYQAMVNGYTQYDLFEGLTLLNGLELTDGMGQLFLAGLQGKNLAGRVWHHTGKGDGHHPGTETGMMASAMVEAANGLYLSTAYSYAEHHLDNAPDTTTSYAQAGIWYEYAGGRFATALDSKFYMTNDTTGASNSVFLMQYFYWGKS</sequence>
<dbReference type="InterPro" id="IPR048107">
    <property type="entry name" value="YgjJ-like"/>
</dbReference>
<dbReference type="NCBIfam" id="NF041442">
    <property type="entry name" value="YgjJ"/>
    <property type="match status" value="1"/>
</dbReference>
<organism evidence="2 3">
    <name type="scientific">Ewingella americana</name>
    <dbReference type="NCBI Taxonomy" id="41202"/>
    <lineage>
        <taxon>Bacteria</taxon>
        <taxon>Pseudomonadati</taxon>
        <taxon>Pseudomonadota</taxon>
        <taxon>Gammaproteobacteria</taxon>
        <taxon>Enterobacterales</taxon>
        <taxon>Yersiniaceae</taxon>
        <taxon>Ewingella</taxon>
    </lineage>
</organism>
<evidence type="ECO:0000256" key="1">
    <source>
        <dbReference type="SAM" id="SignalP"/>
    </source>
</evidence>
<dbReference type="Proteomes" id="UP000317663">
    <property type="component" value="Unassembled WGS sequence"/>
</dbReference>
<feature type="chain" id="PRO_5021459571" description="Protein YgjJ" evidence="1">
    <location>
        <begin position="24"/>
        <end position="360"/>
    </location>
</feature>
<accession>A0A502G551</accession>
<keyword evidence="3" id="KW-1185">Reference proteome</keyword>
<gene>
    <name evidence="2" type="ORF">EAH77_21475</name>
</gene>
<reference evidence="2 3" key="1">
    <citation type="journal article" date="2019" name="Environ. Microbiol.">
        <title>Species interactions and distinct microbial communities in high Arctic permafrost affected cryosols are associated with the CH4 and CO2 gas fluxes.</title>
        <authorList>
            <person name="Altshuler I."/>
            <person name="Hamel J."/>
            <person name="Turney S."/>
            <person name="Magnuson E."/>
            <person name="Levesque R."/>
            <person name="Greer C."/>
            <person name="Whyte L.G."/>
        </authorList>
    </citation>
    <scope>NUCLEOTIDE SEQUENCE [LARGE SCALE GENOMIC DNA]</scope>
    <source>
        <strain evidence="2 3">E4</strain>
    </source>
</reference>
<dbReference type="EMBL" id="RCZD01000015">
    <property type="protein sequence ID" value="TPG56998.1"/>
    <property type="molecule type" value="Genomic_DNA"/>
</dbReference>
<protein>
    <recommendedName>
        <fullName evidence="4">Protein YgjJ</fullName>
    </recommendedName>
</protein>
<proteinExistence type="predicted"/>